<organism evidence="2">
    <name type="scientific">uncultured bacterium 162</name>
    <dbReference type="NCBI Taxonomy" id="698381"/>
    <lineage>
        <taxon>Bacteria</taxon>
        <taxon>environmental samples</taxon>
    </lineage>
</organism>
<feature type="transmembrane region" description="Helical" evidence="1">
    <location>
        <begin position="101"/>
        <end position="122"/>
    </location>
</feature>
<feature type="transmembrane region" description="Helical" evidence="1">
    <location>
        <begin position="276"/>
        <end position="301"/>
    </location>
</feature>
<feature type="transmembrane region" description="Helical" evidence="1">
    <location>
        <begin position="129"/>
        <end position="152"/>
    </location>
</feature>
<evidence type="ECO:0000256" key="1">
    <source>
        <dbReference type="SAM" id="Phobius"/>
    </source>
</evidence>
<feature type="transmembrane region" description="Helical" evidence="1">
    <location>
        <begin position="41"/>
        <end position="59"/>
    </location>
</feature>
<protein>
    <submittedName>
        <fullName evidence="2">Uncharacterized protein</fullName>
    </submittedName>
</protein>
<evidence type="ECO:0000313" key="2">
    <source>
        <dbReference type="EMBL" id="ADC36152.1"/>
    </source>
</evidence>
<feature type="transmembrane region" description="Helical" evidence="1">
    <location>
        <begin position="402"/>
        <end position="424"/>
    </location>
</feature>
<feature type="transmembrane region" description="Helical" evidence="1">
    <location>
        <begin position="12"/>
        <end position="29"/>
    </location>
</feature>
<reference evidence="2" key="1">
    <citation type="submission" date="2009-12" db="EMBL/GenBank/DDBJ databases">
        <authorList>
            <person name="Kielak A."/>
            <person name="van Veen J.A."/>
            <person name="Kowalchuk G.A."/>
        </authorList>
    </citation>
    <scope>NUCLEOTIDE SEQUENCE</scope>
</reference>
<feature type="transmembrane region" description="Helical" evidence="1">
    <location>
        <begin position="373"/>
        <end position="390"/>
    </location>
</feature>
<feature type="transmembrane region" description="Helical" evidence="1">
    <location>
        <begin position="71"/>
        <end position="89"/>
    </location>
</feature>
<feature type="transmembrane region" description="Helical" evidence="1">
    <location>
        <begin position="234"/>
        <end position="251"/>
    </location>
</feature>
<feature type="transmembrane region" description="Helical" evidence="1">
    <location>
        <begin position="313"/>
        <end position="333"/>
    </location>
</feature>
<keyword evidence="1" id="KW-1133">Transmembrane helix</keyword>
<keyword evidence="1" id="KW-0472">Membrane</keyword>
<accession>E3T758</accession>
<keyword evidence="1" id="KW-0812">Transmembrane</keyword>
<dbReference type="AlphaFoldDB" id="E3T758"/>
<proteinExistence type="predicted"/>
<reference evidence="2" key="2">
    <citation type="journal article" date="2010" name="Appl. Environ. Microbiol.">
        <title>Comparative analysis of acidobacterial genomic fragments from terrestrial and aquatic metagenomic libraries, with emphasis on acidobacteria subdivision 6.</title>
        <authorList>
            <person name="Kielak A.M."/>
            <person name="van Veen J.A."/>
            <person name="Kowalchuk G.A."/>
        </authorList>
    </citation>
    <scope>NUCLEOTIDE SEQUENCE</scope>
</reference>
<dbReference type="EMBL" id="GU260714">
    <property type="protein sequence ID" value="ADC36152.1"/>
    <property type="molecule type" value="Genomic_DNA"/>
</dbReference>
<sequence length="460" mass="51389">MDPELSIEYRSAGWFTLLLVLVNLVGDGWPGRPTSGTHQFFLLPVTVLFIAGTVALLFVRDRGGSVWSPVRAVRLAFLFELVATGLFLYECRHFVAQGYRLYPAAVAVVLGVALLGLGRVAFGRMVGPVWLLGVAVGSYIAGMLLAIASFPLTYLRSDMMPVIQWADTNLLHGVSPYTTMYVGGRVYDFPYLPGMLVAYLPLVAAHLDMRFGSMLYVAGCAWLIYAMARKDRRLEVAVLLGLFILCPFLQYRHELYIPPHWFAMVLSFVLMQRRRFGWAAFVFGVGMGIYQFSWILFPFFLLNGLRRRGWGEVLKLTLIGAAGMLVMVGPFLASASKRIASNTVGQWAGSMHANSDPMNLSYWVTYAIHPDKLLRLQAVLMVVIFGYCFFRGRCGDVADTLRWMVAALTLFILCNVMVDGYFYLMLLVPMLVYTCVANGWWSEPADYVSAGRTRAVQVPS</sequence>
<name>E3T758_9BACT</name>